<evidence type="ECO:0000313" key="2">
    <source>
        <dbReference type="EMBL" id="CAE8611789.1"/>
    </source>
</evidence>
<dbReference type="PROSITE" id="PS51419">
    <property type="entry name" value="RAB"/>
    <property type="match status" value="1"/>
</dbReference>
<accession>A0A813FH45</accession>
<dbReference type="AlphaFoldDB" id="A0A813FH45"/>
<sequence length="446" mass="49663">MKAMIHGVCHAESYAIDLMWDSVARFALGDGEGGAAPPEAFFDEWVQIACEEARHFSAWAEHLKDRYATSYGDLPTHDMLWEVAAATKHSLRARLAVVHLIHEARGLDVAPAMRARCVRAQDMEAVEILDRNVVQEVGHVRAGVRWFIHLSRSLADADPQEEFLRLARTFVNPGSYVVKRPLNSELRLKAELPESWYLPLAEDEPQDQPSEEPDESVQGEAQEETENTWLTLRGRCMADYMAMNEAGSPEDPFGAVAAAPPLILRCKIVLLGDPASGKTSLAQVFQGGVQNFPKNYNMTIGIDFMVKRVGIPDTNVVVEMYIVDCGGFSICQDLLKPHWENANAVMMVYDASNPESFNNLEAWYRQLKQSRGESAISGVVIASKTDLADRPGAVSSQHGQQFSSEKGLEFFETCATKGIVDAPFHFLAEVFYQKYGDRKAELENLH</sequence>
<dbReference type="GO" id="GO:0003924">
    <property type="term" value="F:GTPase activity"/>
    <property type="evidence" value="ECO:0007669"/>
    <property type="project" value="InterPro"/>
</dbReference>
<name>A0A813FH45_POLGL</name>
<dbReference type="InterPro" id="IPR001806">
    <property type="entry name" value="Small_GTPase"/>
</dbReference>
<organism evidence="2 3">
    <name type="scientific">Polarella glacialis</name>
    <name type="common">Dinoflagellate</name>
    <dbReference type="NCBI Taxonomy" id="89957"/>
    <lineage>
        <taxon>Eukaryota</taxon>
        <taxon>Sar</taxon>
        <taxon>Alveolata</taxon>
        <taxon>Dinophyceae</taxon>
        <taxon>Suessiales</taxon>
        <taxon>Suessiaceae</taxon>
        <taxon>Polarella</taxon>
    </lineage>
</organism>
<dbReference type="InterPro" id="IPR027417">
    <property type="entry name" value="P-loop_NTPase"/>
</dbReference>
<feature type="region of interest" description="Disordered" evidence="1">
    <location>
        <begin position="202"/>
        <end position="225"/>
    </location>
</feature>
<dbReference type="Proteomes" id="UP000654075">
    <property type="component" value="Unassembled WGS sequence"/>
</dbReference>
<keyword evidence="3" id="KW-1185">Reference proteome</keyword>
<dbReference type="InterPro" id="IPR007402">
    <property type="entry name" value="DUF455"/>
</dbReference>
<dbReference type="SUPFAM" id="SSF52540">
    <property type="entry name" value="P-loop containing nucleoside triphosphate hydrolases"/>
    <property type="match status" value="1"/>
</dbReference>
<gene>
    <name evidence="2" type="ORF">PGLA1383_LOCUS29589</name>
</gene>
<dbReference type="CDD" id="cd00657">
    <property type="entry name" value="Ferritin_like"/>
    <property type="match status" value="1"/>
</dbReference>
<dbReference type="SMART" id="SM00173">
    <property type="entry name" value="RAS"/>
    <property type="match status" value="1"/>
</dbReference>
<dbReference type="OrthoDB" id="265044at2759"/>
<proteinExistence type="predicted"/>
<dbReference type="SUPFAM" id="SSF47240">
    <property type="entry name" value="Ferritin-like"/>
    <property type="match status" value="1"/>
</dbReference>
<dbReference type="EMBL" id="CAJNNV010025047">
    <property type="protein sequence ID" value="CAE8611789.1"/>
    <property type="molecule type" value="Genomic_DNA"/>
</dbReference>
<dbReference type="InterPro" id="IPR009078">
    <property type="entry name" value="Ferritin-like_SF"/>
</dbReference>
<dbReference type="Pfam" id="PF04305">
    <property type="entry name" value="DUF455"/>
    <property type="match status" value="1"/>
</dbReference>
<dbReference type="PANTHER" id="PTHR42782">
    <property type="entry name" value="SI:CH73-314G15.3"/>
    <property type="match status" value="1"/>
</dbReference>
<evidence type="ECO:0000313" key="3">
    <source>
        <dbReference type="Proteomes" id="UP000654075"/>
    </source>
</evidence>
<evidence type="ECO:0000256" key="1">
    <source>
        <dbReference type="SAM" id="MobiDB-lite"/>
    </source>
</evidence>
<dbReference type="Gene3D" id="3.40.50.300">
    <property type="entry name" value="P-loop containing nucleotide triphosphate hydrolases"/>
    <property type="match status" value="1"/>
</dbReference>
<protein>
    <submittedName>
        <fullName evidence="2">Uncharacterized protein</fullName>
    </submittedName>
</protein>
<dbReference type="PANTHER" id="PTHR42782:SF2">
    <property type="entry name" value="3-OXOACYL-[ACYL-CARRIER-PROTEIN] SYNTHASE-LIKE PROTEIN"/>
    <property type="match status" value="1"/>
</dbReference>
<dbReference type="GO" id="GO:0005525">
    <property type="term" value="F:GTP binding"/>
    <property type="evidence" value="ECO:0007669"/>
    <property type="project" value="InterPro"/>
</dbReference>
<dbReference type="SMART" id="SM00175">
    <property type="entry name" value="RAB"/>
    <property type="match status" value="1"/>
</dbReference>
<reference evidence="2" key="1">
    <citation type="submission" date="2021-02" db="EMBL/GenBank/DDBJ databases">
        <authorList>
            <person name="Dougan E. K."/>
            <person name="Rhodes N."/>
            <person name="Thang M."/>
            <person name="Chan C."/>
        </authorList>
    </citation>
    <scope>NUCLEOTIDE SEQUENCE</scope>
</reference>
<dbReference type="Pfam" id="PF00071">
    <property type="entry name" value="Ras"/>
    <property type="match status" value="1"/>
</dbReference>
<dbReference type="PRINTS" id="PR00449">
    <property type="entry name" value="RASTRNSFRMNG"/>
</dbReference>
<comment type="caution">
    <text evidence="2">The sequence shown here is derived from an EMBL/GenBank/DDBJ whole genome shotgun (WGS) entry which is preliminary data.</text>
</comment>